<accession>A0A1U7NXU5</accession>
<evidence type="ECO:0000313" key="1">
    <source>
        <dbReference type="EMBL" id="OLV17745.1"/>
    </source>
</evidence>
<name>A0A1U7NXU5_9DEIO</name>
<proteinExistence type="predicted"/>
<sequence>MTQPLQPESTVYLLERDGEVLARMPLREMEMFAFHCNFEPTPTFEPYRALFDEDAAATDRLAEDDSPELMQQAEAVLDRILALNLLIRREGGGVHRQALIGIEGNHASFRPLNIQEEPQ</sequence>
<gene>
    <name evidence="1" type="ORF">BOO71_0008077</name>
</gene>
<evidence type="ECO:0000313" key="2">
    <source>
        <dbReference type="Proteomes" id="UP000186607"/>
    </source>
</evidence>
<organism evidence="1 2">
    <name type="scientific">Deinococcus marmoris</name>
    <dbReference type="NCBI Taxonomy" id="249408"/>
    <lineage>
        <taxon>Bacteria</taxon>
        <taxon>Thermotogati</taxon>
        <taxon>Deinococcota</taxon>
        <taxon>Deinococci</taxon>
        <taxon>Deinococcales</taxon>
        <taxon>Deinococcaceae</taxon>
        <taxon>Deinococcus</taxon>
    </lineage>
</organism>
<dbReference type="EMBL" id="MSTI01000091">
    <property type="protein sequence ID" value="OLV17745.1"/>
    <property type="molecule type" value="Genomic_DNA"/>
</dbReference>
<protein>
    <submittedName>
        <fullName evidence="1">Uncharacterized protein</fullName>
    </submittedName>
</protein>
<keyword evidence="2" id="KW-1185">Reference proteome</keyword>
<dbReference type="STRING" id="249408.BOO71_0008077"/>
<dbReference type="RefSeq" id="WP_254843162.1">
    <property type="nucleotide sequence ID" value="NZ_MSTI01000091.1"/>
</dbReference>
<comment type="caution">
    <text evidence="1">The sequence shown here is derived from an EMBL/GenBank/DDBJ whole genome shotgun (WGS) entry which is preliminary data.</text>
</comment>
<dbReference type="AlphaFoldDB" id="A0A1U7NXU5"/>
<reference evidence="1 2" key="1">
    <citation type="submission" date="2017-01" db="EMBL/GenBank/DDBJ databases">
        <title>Genome Analysis of Deinococcus marmoris KOPRI26562.</title>
        <authorList>
            <person name="Kim J.H."/>
            <person name="Oh H.-M."/>
        </authorList>
    </citation>
    <scope>NUCLEOTIDE SEQUENCE [LARGE SCALE GENOMIC DNA]</scope>
    <source>
        <strain evidence="1 2">KOPRI26562</strain>
    </source>
</reference>
<dbReference type="Proteomes" id="UP000186607">
    <property type="component" value="Unassembled WGS sequence"/>
</dbReference>